<dbReference type="Proteomes" id="UP000256321">
    <property type="component" value="Unassembled WGS sequence"/>
</dbReference>
<sequence length="66" mass="7443">MIINEAFLDYFCDSSITLWMLSFDGKHLFMENKNEAPAAFKLSGLVLCLHSVFTEGKADELLISLL</sequence>
<reference evidence="1 2" key="1">
    <citation type="submission" date="2018-07" db="EMBL/GenBank/DDBJ databases">
        <title>Parabacteroides acidifaciens nov. sp., isolated from human feces.</title>
        <authorList>
            <person name="Wang Y.J."/>
        </authorList>
    </citation>
    <scope>NUCLEOTIDE SEQUENCE [LARGE SCALE GENOMIC DNA]</scope>
    <source>
        <strain evidence="1 2">426-9</strain>
    </source>
</reference>
<dbReference type="AlphaFoldDB" id="A0A3D8HBK0"/>
<proteinExistence type="predicted"/>
<gene>
    <name evidence="1" type="ORF">DWU89_14635</name>
</gene>
<evidence type="ECO:0000313" key="1">
    <source>
        <dbReference type="EMBL" id="RDU48365.1"/>
    </source>
</evidence>
<accession>A0A3D8HBK0</accession>
<protein>
    <submittedName>
        <fullName evidence="1">Uncharacterized protein</fullName>
    </submittedName>
</protein>
<evidence type="ECO:0000313" key="2">
    <source>
        <dbReference type="Proteomes" id="UP000256321"/>
    </source>
</evidence>
<name>A0A3D8HBK0_9BACT</name>
<organism evidence="1 2">
    <name type="scientific">Parabacteroides acidifaciens</name>
    <dbReference type="NCBI Taxonomy" id="2290935"/>
    <lineage>
        <taxon>Bacteria</taxon>
        <taxon>Pseudomonadati</taxon>
        <taxon>Bacteroidota</taxon>
        <taxon>Bacteroidia</taxon>
        <taxon>Bacteroidales</taxon>
        <taxon>Tannerellaceae</taxon>
        <taxon>Parabacteroides</taxon>
    </lineage>
</organism>
<dbReference type="EMBL" id="QREV01000040">
    <property type="protein sequence ID" value="RDU48365.1"/>
    <property type="molecule type" value="Genomic_DNA"/>
</dbReference>
<comment type="caution">
    <text evidence="1">The sequence shown here is derived from an EMBL/GenBank/DDBJ whole genome shotgun (WGS) entry which is preliminary data.</text>
</comment>